<dbReference type="AlphaFoldDB" id="A0A517PGW2"/>
<dbReference type="PANTHER" id="PTHR40469:SF2">
    <property type="entry name" value="GALACTOSE-BINDING DOMAIN-LIKE SUPERFAMILY PROTEIN"/>
    <property type="match status" value="1"/>
</dbReference>
<accession>A0A517PGW2</accession>
<dbReference type="OrthoDB" id="251914at2"/>
<feature type="domain" description="3-keto-alpha-glucoside-1,2-lyase/3-keto-2-hydroxy-glucal hydratase" evidence="3">
    <location>
        <begin position="34"/>
        <end position="237"/>
    </location>
</feature>
<gene>
    <name evidence="4" type="ORF">HG66A1_03720</name>
</gene>
<protein>
    <submittedName>
        <fullName evidence="4">Trehalose utilization</fullName>
    </submittedName>
</protein>
<dbReference type="SUPFAM" id="SSF52317">
    <property type="entry name" value="Class I glutamine amidotransferase-like"/>
    <property type="match status" value="1"/>
</dbReference>
<organism evidence="4 5">
    <name type="scientific">Gimesia chilikensis</name>
    <dbReference type="NCBI Taxonomy" id="2605989"/>
    <lineage>
        <taxon>Bacteria</taxon>
        <taxon>Pseudomonadati</taxon>
        <taxon>Planctomycetota</taxon>
        <taxon>Planctomycetia</taxon>
        <taxon>Planctomycetales</taxon>
        <taxon>Planctomycetaceae</taxon>
        <taxon>Gimesia</taxon>
    </lineage>
</organism>
<evidence type="ECO:0000259" key="3">
    <source>
        <dbReference type="Pfam" id="PF06439"/>
    </source>
</evidence>
<reference evidence="4 5" key="1">
    <citation type="submission" date="2019-02" db="EMBL/GenBank/DDBJ databases">
        <title>Deep-cultivation of Planctomycetes and their phenomic and genomic characterization uncovers novel biology.</title>
        <authorList>
            <person name="Wiegand S."/>
            <person name="Jogler M."/>
            <person name="Boedeker C."/>
            <person name="Pinto D."/>
            <person name="Vollmers J."/>
            <person name="Rivas-Marin E."/>
            <person name="Kohn T."/>
            <person name="Peeters S.H."/>
            <person name="Heuer A."/>
            <person name="Rast P."/>
            <person name="Oberbeckmann S."/>
            <person name="Bunk B."/>
            <person name="Jeske O."/>
            <person name="Meyerdierks A."/>
            <person name="Storesund J.E."/>
            <person name="Kallscheuer N."/>
            <person name="Luecker S."/>
            <person name="Lage O.M."/>
            <person name="Pohl T."/>
            <person name="Merkel B.J."/>
            <person name="Hornburger P."/>
            <person name="Mueller R.-W."/>
            <person name="Bruemmer F."/>
            <person name="Labrenz M."/>
            <person name="Spormann A.M."/>
            <person name="Op den Camp H."/>
            <person name="Overmann J."/>
            <person name="Amann R."/>
            <person name="Jetten M.S.M."/>
            <person name="Mascher T."/>
            <person name="Medema M.H."/>
            <person name="Devos D.P."/>
            <person name="Kaster A.-K."/>
            <person name="Ovreas L."/>
            <person name="Rohde M."/>
            <person name="Galperin M.Y."/>
            <person name="Jogler C."/>
        </authorList>
    </citation>
    <scope>NUCLEOTIDE SEQUENCE [LARGE SCALE GENOMIC DNA]</scope>
    <source>
        <strain evidence="4 5">HG66A1</strain>
    </source>
</reference>
<dbReference type="Pfam" id="PF06439">
    <property type="entry name" value="3keto-disac_hyd"/>
    <property type="match status" value="1"/>
</dbReference>
<evidence type="ECO:0000256" key="1">
    <source>
        <dbReference type="SAM" id="SignalP"/>
    </source>
</evidence>
<evidence type="ECO:0000259" key="2">
    <source>
        <dbReference type="Pfam" id="PF06283"/>
    </source>
</evidence>
<evidence type="ECO:0000313" key="4">
    <source>
        <dbReference type="EMBL" id="QDT18611.1"/>
    </source>
</evidence>
<feature type="chain" id="PRO_5022034400" evidence="1">
    <location>
        <begin position="31"/>
        <end position="536"/>
    </location>
</feature>
<sequence length="536" mass="59906" precursor="true">MTSQRLFRIHTSLFCSLICLILATPQLLQAEDKGFQPIFDGKTLKNWDGDPRFWSVKDGAITGITTKDNPTQGNTFIIWRGGEPGDFELKLQYKIIGHNSGIQYRSFPIKGADKWRIGGYQADMEAGDKYSGILYGEKFRGILALRGEKTVIGKNHKPKVVGSVGDTDEIQKHIKKEDWNDYHIIARGNHFIHKINGITTVDVTDNDVDMRRDKGLIALQLHAGPPMEVQFRDIQLKELPASRETSSTDGAKKKVVLIAGKKSHGYGAHEHRAGCMLLAEALNNSGLNIEATVVTEGWPKDASILDDADSIVIYCDGGGRHPYNEHLDELDELAKQGVGMVNIHYGVEVPKGKSGDAFLRWIGGYFEEWWSVNPHWTADYKSLPSHPIANGVKPFSINDEWYYHMRFQPEMKNVDPILTAVPPKETLKRPDGAHSGNPAVRKTVGQPQHMAWAYERPDGGRGFGFTGGHFHWNWGNDDFRKLVLNAIAWSARVKVPADGVASAPVTLEQLEANQDYPQPDNFNPARIKALLAQWNQ</sequence>
<dbReference type="Gene3D" id="3.40.50.880">
    <property type="match status" value="1"/>
</dbReference>
<keyword evidence="1" id="KW-0732">Signal</keyword>
<dbReference type="InterPro" id="IPR010496">
    <property type="entry name" value="AL/BT2_dom"/>
</dbReference>
<dbReference type="RefSeq" id="WP_145180286.1">
    <property type="nucleotide sequence ID" value="NZ_CP036266.1"/>
</dbReference>
<feature type="signal peptide" evidence="1">
    <location>
        <begin position="1"/>
        <end position="30"/>
    </location>
</feature>
<feature type="domain" description="ThuA-like" evidence="2">
    <location>
        <begin position="256"/>
        <end position="489"/>
    </location>
</feature>
<name>A0A517PGW2_9PLAN</name>
<dbReference type="Pfam" id="PF06283">
    <property type="entry name" value="ThuA"/>
    <property type="match status" value="1"/>
</dbReference>
<keyword evidence="5" id="KW-1185">Reference proteome</keyword>
<dbReference type="InterPro" id="IPR029010">
    <property type="entry name" value="ThuA-like"/>
</dbReference>
<dbReference type="Proteomes" id="UP000320421">
    <property type="component" value="Chromosome"/>
</dbReference>
<dbReference type="PANTHER" id="PTHR40469">
    <property type="entry name" value="SECRETED GLYCOSYL HYDROLASE"/>
    <property type="match status" value="1"/>
</dbReference>
<dbReference type="EMBL" id="CP036266">
    <property type="protein sequence ID" value="QDT18611.1"/>
    <property type="molecule type" value="Genomic_DNA"/>
</dbReference>
<dbReference type="GO" id="GO:0016787">
    <property type="term" value="F:hydrolase activity"/>
    <property type="evidence" value="ECO:0007669"/>
    <property type="project" value="InterPro"/>
</dbReference>
<dbReference type="Gene3D" id="2.60.120.560">
    <property type="entry name" value="Exo-inulinase, domain 1"/>
    <property type="match status" value="1"/>
</dbReference>
<proteinExistence type="predicted"/>
<dbReference type="InterPro" id="IPR029062">
    <property type="entry name" value="Class_I_gatase-like"/>
</dbReference>
<evidence type="ECO:0000313" key="5">
    <source>
        <dbReference type="Proteomes" id="UP000320421"/>
    </source>
</evidence>